<evidence type="ECO:0000256" key="2">
    <source>
        <dbReference type="ARBA" id="ARBA00022517"/>
    </source>
</evidence>
<keyword evidence="9" id="KW-1185">Reference proteome</keyword>
<reference evidence="10" key="1">
    <citation type="submission" date="2020-01" db="EMBL/GenBank/DDBJ databases">
        <authorList>
            <consortium name="DOE Joint Genome Institute"/>
            <person name="Haridas S."/>
            <person name="Albert R."/>
            <person name="Binder M."/>
            <person name="Bloem J."/>
            <person name="Labutti K."/>
            <person name="Salamov A."/>
            <person name="Andreopoulos B."/>
            <person name="Baker S.E."/>
            <person name="Barry K."/>
            <person name="Bills G."/>
            <person name="Bluhm B.H."/>
            <person name="Cannon C."/>
            <person name="Castanera R."/>
            <person name="Culley D.E."/>
            <person name="Daum C."/>
            <person name="Ezra D."/>
            <person name="Gonzalez J.B."/>
            <person name="Henrissat B."/>
            <person name="Kuo A."/>
            <person name="Liang C."/>
            <person name="Lipzen A."/>
            <person name="Lutzoni F."/>
            <person name="Magnuson J."/>
            <person name="Mondo S."/>
            <person name="Nolan M."/>
            <person name="Ohm R."/>
            <person name="Pangilinan J."/>
            <person name="Park H.-J."/>
            <person name="Ramirez L."/>
            <person name="Alfaro M."/>
            <person name="Sun H."/>
            <person name="Tritt A."/>
            <person name="Yoshinaga Y."/>
            <person name="Zwiers L.-H."/>
            <person name="Turgeon B.G."/>
            <person name="Goodwin S.B."/>
            <person name="Spatafora J.W."/>
            <person name="Crous P.W."/>
            <person name="Grigoriev I.V."/>
        </authorList>
    </citation>
    <scope>NUCLEOTIDE SEQUENCE</scope>
    <source>
        <strain evidence="10">CBS 342.82</strain>
    </source>
</reference>
<reference evidence="10" key="3">
    <citation type="submission" date="2025-08" db="UniProtKB">
        <authorList>
            <consortium name="RefSeq"/>
        </authorList>
    </citation>
    <scope>IDENTIFICATION</scope>
    <source>
        <strain evidence="10">CBS 342.82</strain>
    </source>
</reference>
<comment type="subunit">
    <text evidence="7">Component of the small nucleolar ribonucleoprotein particles containing H/ACA-type snoRNAs (H/ACA snoRNPs).</text>
</comment>
<name>A0A6J3M1I4_9PEZI</name>
<comment type="function">
    <text evidence="7">Required for ribosome biogenesis. Part of a complex which catalyzes pseudouridylation of rRNA. This involves the isomerization of uridine such that the ribose is subsequently attached to C5, instead of the normal N1. Pseudouridine ("psi") residues may serve to stabilize the conformation of rRNAs.</text>
</comment>
<keyword evidence="5 7" id="KW-0694">RNA-binding</keyword>
<keyword evidence="4" id="KW-0597">Phosphoprotein</keyword>
<dbReference type="PANTHER" id="PTHR31633:SF1">
    <property type="entry name" value="H_ACA RIBONUCLEOPROTEIN COMPLEX NON-CORE SUBUNIT NAF1"/>
    <property type="match status" value="1"/>
</dbReference>
<protein>
    <recommendedName>
        <fullName evidence="7">H/ACA ribonucleoprotein complex subunit</fullName>
    </recommendedName>
</protein>
<reference evidence="10" key="2">
    <citation type="submission" date="2020-04" db="EMBL/GenBank/DDBJ databases">
        <authorList>
            <consortium name="NCBI Genome Project"/>
        </authorList>
    </citation>
    <scope>NUCLEOTIDE SEQUENCE</scope>
    <source>
        <strain evidence="10">CBS 342.82</strain>
    </source>
</reference>
<accession>A0A6J3M1I4</accession>
<evidence type="ECO:0000256" key="3">
    <source>
        <dbReference type="ARBA" id="ARBA00022552"/>
    </source>
</evidence>
<dbReference type="Pfam" id="PF04410">
    <property type="entry name" value="Gar1"/>
    <property type="match status" value="1"/>
</dbReference>
<comment type="similarity">
    <text evidence="1">Belongs to the NAF1 family.</text>
</comment>
<evidence type="ECO:0000256" key="8">
    <source>
        <dbReference type="SAM" id="MobiDB-lite"/>
    </source>
</evidence>
<keyword evidence="2 7" id="KW-0690">Ribosome biogenesis</keyword>
<feature type="non-terminal residue" evidence="10">
    <location>
        <position position="106"/>
    </location>
</feature>
<evidence type="ECO:0000313" key="9">
    <source>
        <dbReference type="Proteomes" id="UP000504637"/>
    </source>
</evidence>
<organism evidence="10">
    <name type="scientific">Dissoconium aciculare CBS 342.82</name>
    <dbReference type="NCBI Taxonomy" id="1314786"/>
    <lineage>
        <taxon>Eukaryota</taxon>
        <taxon>Fungi</taxon>
        <taxon>Dikarya</taxon>
        <taxon>Ascomycota</taxon>
        <taxon>Pezizomycotina</taxon>
        <taxon>Dothideomycetes</taxon>
        <taxon>Dothideomycetidae</taxon>
        <taxon>Mycosphaerellales</taxon>
        <taxon>Dissoconiaceae</taxon>
        <taxon>Dissoconium</taxon>
    </lineage>
</organism>
<dbReference type="Gene3D" id="2.40.10.230">
    <property type="entry name" value="Probable tRNA pseudouridine synthase domain"/>
    <property type="match status" value="1"/>
</dbReference>
<dbReference type="Proteomes" id="UP000504637">
    <property type="component" value="Unplaced"/>
</dbReference>
<dbReference type="GO" id="GO:0003723">
    <property type="term" value="F:RNA binding"/>
    <property type="evidence" value="ECO:0007669"/>
    <property type="project" value="UniProtKB-KW"/>
</dbReference>
<dbReference type="GO" id="GO:0006364">
    <property type="term" value="P:rRNA processing"/>
    <property type="evidence" value="ECO:0007669"/>
    <property type="project" value="UniProtKB-KW"/>
</dbReference>
<dbReference type="GO" id="GO:0005730">
    <property type="term" value="C:nucleolus"/>
    <property type="evidence" value="ECO:0007669"/>
    <property type="project" value="UniProtKB-SubCell"/>
</dbReference>
<dbReference type="OrthoDB" id="21550at2759"/>
<dbReference type="AlphaFoldDB" id="A0A6J3M1I4"/>
<dbReference type="GO" id="GO:0001522">
    <property type="term" value="P:pseudouridine synthesis"/>
    <property type="evidence" value="ECO:0007669"/>
    <property type="project" value="InterPro"/>
</dbReference>
<dbReference type="SUPFAM" id="SSF50447">
    <property type="entry name" value="Translation proteins"/>
    <property type="match status" value="1"/>
</dbReference>
<evidence type="ECO:0000256" key="1">
    <source>
        <dbReference type="ARBA" id="ARBA00009801"/>
    </source>
</evidence>
<evidence type="ECO:0000256" key="7">
    <source>
        <dbReference type="RuleBase" id="RU364004"/>
    </source>
</evidence>
<evidence type="ECO:0000256" key="4">
    <source>
        <dbReference type="ARBA" id="ARBA00022553"/>
    </source>
</evidence>
<feature type="compositionally biased region" description="Acidic residues" evidence="8">
    <location>
        <begin position="1"/>
        <end position="10"/>
    </location>
</feature>
<evidence type="ECO:0000256" key="6">
    <source>
        <dbReference type="ARBA" id="ARBA00023242"/>
    </source>
</evidence>
<dbReference type="InterPro" id="IPR038664">
    <property type="entry name" value="Gar1/Naf1_Cbf5-bd_sf"/>
</dbReference>
<keyword evidence="6 7" id="KW-0539">Nucleus</keyword>
<dbReference type="GO" id="GO:0000493">
    <property type="term" value="P:box H/ACA snoRNP assembly"/>
    <property type="evidence" value="ECO:0007669"/>
    <property type="project" value="InterPro"/>
</dbReference>
<dbReference type="GO" id="GO:0005732">
    <property type="term" value="C:sno(s)RNA-containing ribonucleoprotein complex"/>
    <property type="evidence" value="ECO:0007669"/>
    <property type="project" value="InterPro"/>
</dbReference>
<evidence type="ECO:0000256" key="5">
    <source>
        <dbReference type="ARBA" id="ARBA00022884"/>
    </source>
</evidence>
<dbReference type="InterPro" id="IPR009000">
    <property type="entry name" value="Transl_B-barrel_sf"/>
</dbReference>
<comment type="similarity">
    <text evidence="7">Belongs to the GAR1 family.</text>
</comment>
<comment type="subcellular location">
    <subcellularLocation>
        <location evidence="7">Nucleus</location>
        <location evidence="7">Nucleolus</location>
    </subcellularLocation>
</comment>
<evidence type="ECO:0000313" key="10">
    <source>
        <dbReference type="RefSeq" id="XP_033457813.1"/>
    </source>
</evidence>
<keyword evidence="7" id="KW-0687">Ribonucleoprotein</keyword>
<dbReference type="PANTHER" id="PTHR31633">
    <property type="entry name" value="H/ACA RIBONUCLEOPROTEIN COMPLEX NON-CORE SUBUNIT NAF1"/>
    <property type="match status" value="1"/>
</dbReference>
<dbReference type="InterPro" id="IPR040309">
    <property type="entry name" value="Naf1"/>
</dbReference>
<keyword evidence="3 7" id="KW-0698">rRNA processing</keyword>
<dbReference type="InterPro" id="IPR007504">
    <property type="entry name" value="H/ACA_rnp_Gar1/Naf1"/>
</dbReference>
<sequence>MSGDGDDDEGEKSKSQGNYQPRTTNEKPEEIVPVPDVEVTSDMKITFLGAVERIVENLILVKGATPGEYQVIESGSVLCKEDRKVIGAVAETFGRVQEPMYSVMFT</sequence>
<gene>
    <name evidence="10" type="ORF">K489DRAFT_323134</name>
</gene>
<feature type="region of interest" description="Disordered" evidence="8">
    <location>
        <begin position="1"/>
        <end position="35"/>
    </location>
</feature>
<dbReference type="GeneID" id="54359477"/>
<dbReference type="RefSeq" id="XP_033457813.1">
    <property type="nucleotide sequence ID" value="XM_033601677.1"/>
</dbReference>
<proteinExistence type="inferred from homology"/>